<keyword evidence="2" id="KW-0805">Transcription regulation</keyword>
<dbReference type="EMBL" id="CP087994">
    <property type="protein sequence ID" value="UYO63923.1"/>
    <property type="molecule type" value="Genomic_DNA"/>
</dbReference>
<evidence type="ECO:0000256" key="1">
    <source>
        <dbReference type="ARBA" id="ARBA00009437"/>
    </source>
</evidence>
<proteinExistence type="inferred from homology"/>
<organism evidence="6 8">
    <name type="scientific">Acetobacterium wieringae</name>
    <dbReference type="NCBI Taxonomy" id="52694"/>
    <lineage>
        <taxon>Bacteria</taxon>
        <taxon>Bacillati</taxon>
        <taxon>Bacillota</taxon>
        <taxon>Clostridia</taxon>
        <taxon>Eubacteriales</taxon>
        <taxon>Eubacteriaceae</taxon>
        <taxon>Acetobacterium</taxon>
    </lineage>
</organism>
<comment type="similarity">
    <text evidence="1">Belongs to the LysR transcriptional regulatory family.</text>
</comment>
<sequence>MDFRKLEYFIAAVEHGSFTKAAQECFVSQTAMSQQMAAMEQELDFQLFDRSGYRPTLTLAGKAFYEASKRIIEDYEQAVIKAKALKNGFSGSLRIGVSGPVEKRFLPEVLSKFVARHPEVNLELYELSFRKLSEKIRNNEIDIMFGLANEIQTYPQIEITTLFTSTLCVIVSTSHPWHDRYEIYGNELKSEKLIIFSKTYGPKYHDSFFRSCEQDGFEPNVIKEVDNFDEMILLVSANKGIAIISEEVLTEASGIHRIKLIETHHHSEFCMARNKNDDNPLIDEFMQLIIKKSKEGASA</sequence>
<dbReference type="OrthoDB" id="108771at2"/>
<dbReference type="InterPro" id="IPR000847">
    <property type="entry name" value="LysR_HTH_N"/>
</dbReference>
<dbReference type="RefSeq" id="WP_070369777.1">
    <property type="nucleotide sequence ID" value="NZ_CABIIK010000054.1"/>
</dbReference>
<evidence type="ECO:0000256" key="4">
    <source>
        <dbReference type="ARBA" id="ARBA00023163"/>
    </source>
</evidence>
<keyword evidence="4" id="KW-0804">Transcription</keyword>
<dbReference type="Gene3D" id="3.40.190.10">
    <property type="entry name" value="Periplasmic binding protein-like II"/>
    <property type="match status" value="2"/>
</dbReference>
<reference evidence="7" key="2">
    <citation type="submission" date="2021-11" db="EMBL/GenBank/DDBJ databases">
        <title>Isoprene-degrading acetogen.</title>
        <authorList>
            <person name="Yang Y."/>
            <person name="Jin H."/>
            <person name="Yan J."/>
        </authorList>
    </citation>
    <scope>NUCLEOTIDE SEQUENCE</scope>
    <source>
        <strain evidence="7">Berkeley</strain>
    </source>
</reference>
<keyword evidence="9" id="KW-1185">Reference proteome</keyword>
<dbReference type="AlphaFoldDB" id="A0A1F2PL82"/>
<accession>A0A1F2PL82</accession>
<dbReference type="GO" id="GO:0003677">
    <property type="term" value="F:DNA binding"/>
    <property type="evidence" value="ECO:0007669"/>
    <property type="project" value="UniProtKB-KW"/>
</dbReference>
<evidence type="ECO:0000256" key="2">
    <source>
        <dbReference type="ARBA" id="ARBA00023015"/>
    </source>
</evidence>
<dbReference type="Pfam" id="PF03466">
    <property type="entry name" value="LysR_substrate"/>
    <property type="match status" value="1"/>
</dbReference>
<evidence type="ECO:0000313" key="6">
    <source>
        <dbReference type="EMBL" id="OFV72163.1"/>
    </source>
</evidence>
<protein>
    <submittedName>
        <fullName evidence="6">HTH-type transcriptional regulator CynR</fullName>
    </submittedName>
    <submittedName>
        <fullName evidence="7">LysR family transcriptional regulator</fullName>
    </submittedName>
</protein>
<dbReference type="EMBL" id="LKEU01000012">
    <property type="protein sequence ID" value="OFV72163.1"/>
    <property type="molecule type" value="Genomic_DNA"/>
</dbReference>
<dbReference type="Proteomes" id="UP000176244">
    <property type="component" value="Unassembled WGS sequence"/>
</dbReference>
<dbReference type="InterPro" id="IPR005119">
    <property type="entry name" value="LysR_subst-bd"/>
</dbReference>
<dbReference type="PRINTS" id="PR00039">
    <property type="entry name" value="HTHLYSR"/>
</dbReference>
<evidence type="ECO:0000313" key="9">
    <source>
        <dbReference type="Proteomes" id="UP001163550"/>
    </source>
</evidence>
<dbReference type="SUPFAM" id="SSF53850">
    <property type="entry name" value="Periplasmic binding protein-like II"/>
    <property type="match status" value="1"/>
</dbReference>
<evidence type="ECO:0000313" key="7">
    <source>
        <dbReference type="EMBL" id="UYO63923.1"/>
    </source>
</evidence>
<dbReference type="Pfam" id="PF00126">
    <property type="entry name" value="HTH_1"/>
    <property type="match status" value="1"/>
</dbReference>
<feature type="domain" description="HTH lysR-type" evidence="5">
    <location>
        <begin position="1"/>
        <end position="58"/>
    </location>
</feature>
<name>A0A1F2PL82_9FIRM</name>
<dbReference type="PANTHER" id="PTHR30346">
    <property type="entry name" value="TRANSCRIPTIONAL DUAL REGULATOR HCAR-RELATED"/>
    <property type="match status" value="1"/>
</dbReference>
<dbReference type="STRING" id="52694.ACWI_04130"/>
<dbReference type="InterPro" id="IPR036390">
    <property type="entry name" value="WH_DNA-bd_sf"/>
</dbReference>
<dbReference type="GO" id="GO:0003700">
    <property type="term" value="F:DNA-binding transcription factor activity"/>
    <property type="evidence" value="ECO:0007669"/>
    <property type="project" value="InterPro"/>
</dbReference>
<dbReference type="CDD" id="cd05466">
    <property type="entry name" value="PBP2_LTTR_substrate"/>
    <property type="match status" value="1"/>
</dbReference>
<evidence type="ECO:0000256" key="3">
    <source>
        <dbReference type="ARBA" id="ARBA00023125"/>
    </source>
</evidence>
<dbReference type="FunFam" id="1.10.10.10:FF:000001">
    <property type="entry name" value="LysR family transcriptional regulator"/>
    <property type="match status" value="1"/>
</dbReference>
<reference evidence="6 8" key="1">
    <citation type="submission" date="2015-09" db="EMBL/GenBank/DDBJ databases">
        <title>Genome sequence of Acetobacterium wieringae DSM 1911.</title>
        <authorList>
            <person name="Poehlein A."/>
            <person name="Bengelsdorf F.R."/>
            <person name="Schiel-Bengelsdorf B."/>
            <person name="Duerre P."/>
            <person name="Daniel R."/>
        </authorList>
    </citation>
    <scope>NUCLEOTIDE SEQUENCE [LARGE SCALE GENOMIC DNA]</scope>
    <source>
        <strain evidence="6 8">DSM 1911</strain>
    </source>
</reference>
<evidence type="ECO:0000259" key="5">
    <source>
        <dbReference type="PROSITE" id="PS50931"/>
    </source>
</evidence>
<gene>
    <name evidence="6" type="primary">cynR_1</name>
    <name evidence="6" type="ORF">ACWI_04130</name>
    <name evidence="7" type="ORF">LNN31_05770</name>
</gene>
<dbReference type="PROSITE" id="PS50931">
    <property type="entry name" value="HTH_LYSR"/>
    <property type="match status" value="1"/>
</dbReference>
<evidence type="ECO:0000313" key="8">
    <source>
        <dbReference type="Proteomes" id="UP000176244"/>
    </source>
</evidence>
<dbReference type="Gene3D" id="1.10.10.10">
    <property type="entry name" value="Winged helix-like DNA-binding domain superfamily/Winged helix DNA-binding domain"/>
    <property type="match status" value="1"/>
</dbReference>
<dbReference type="SUPFAM" id="SSF46785">
    <property type="entry name" value="Winged helix' DNA-binding domain"/>
    <property type="match status" value="1"/>
</dbReference>
<dbReference type="GO" id="GO:0032993">
    <property type="term" value="C:protein-DNA complex"/>
    <property type="evidence" value="ECO:0007669"/>
    <property type="project" value="TreeGrafter"/>
</dbReference>
<keyword evidence="3" id="KW-0238">DNA-binding</keyword>
<dbReference type="Proteomes" id="UP001163550">
    <property type="component" value="Chromosome"/>
</dbReference>
<dbReference type="PANTHER" id="PTHR30346:SF0">
    <property type="entry name" value="HCA OPERON TRANSCRIPTIONAL ACTIVATOR HCAR"/>
    <property type="match status" value="1"/>
</dbReference>
<dbReference type="InterPro" id="IPR036388">
    <property type="entry name" value="WH-like_DNA-bd_sf"/>
</dbReference>